<evidence type="ECO:0000313" key="1">
    <source>
        <dbReference type="EMBL" id="KAJ9090658.1"/>
    </source>
</evidence>
<organism evidence="1 2">
    <name type="scientific">Naganishia cerealis</name>
    <dbReference type="NCBI Taxonomy" id="610337"/>
    <lineage>
        <taxon>Eukaryota</taxon>
        <taxon>Fungi</taxon>
        <taxon>Dikarya</taxon>
        <taxon>Basidiomycota</taxon>
        <taxon>Agaricomycotina</taxon>
        <taxon>Tremellomycetes</taxon>
        <taxon>Filobasidiales</taxon>
        <taxon>Filobasidiaceae</taxon>
        <taxon>Naganishia</taxon>
    </lineage>
</organism>
<proteinExistence type="predicted"/>
<name>A0ACC2UUX4_9TREE</name>
<protein>
    <submittedName>
        <fullName evidence="1">Uncharacterized protein</fullName>
    </submittedName>
</protein>
<accession>A0ACC2UUX4</accession>
<dbReference type="EMBL" id="JASBWR010000165">
    <property type="protein sequence ID" value="KAJ9090658.1"/>
    <property type="molecule type" value="Genomic_DNA"/>
</dbReference>
<dbReference type="Proteomes" id="UP001241377">
    <property type="component" value="Unassembled WGS sequence"/>
</dbReference>
<gene>
    <name evidence="1" type="ORF">QFC19_009519</name>
</gene>
<evidence type="ECO:0000313" key="2">
    <source>
        <dbReference type="Proteomes" id="UP001241377"/>
    </source>
</evidence>
<reference evidence="1" key="1">
    <citation type="submission" date="2023-04" db="EMBL/GenBank/DDBJ databases">
        <title>Draft Genome sequencing of Naganishia species isolated from polar environments using Oxford Nanopore Technology.</title>
        <authorList>
            <person name="Leo P."/>
            <person name="Venkateswaran K."/>
        </authorList>
    </citation>
    <scope>NUCLEOTIDE SEQUENCE</scope>
    <source>
        <strain evidence="1">MNA-CCFEE 5261</strain>
    </source>
</reference>
<comment type="caution">
    <text evidence="1">The sequence shown here is derived from an EMBL/GenBank/DDBJ whole genome shotgun (WGS) entry which is preliminary data.</text>
</comment>
<keyword evidence="2" id="KW-1185">Reference proteome</keyword>
<sequence>MPSWLHRNKEPATPTSVGSGGKKGNRNPPNLDRQRLLASTVGNPRRFWEEAIAAKYDLETIQMCARPVSHDLGVSTMMALHGGNWTKEETALQQAIQQSRSDLDAGIGTAKECLDNGETRGHPGLDDQIRDTAAHWQSLINAWKAYSHKKDKAWAERVVGLVGDLAGKGLGLI</sequence>